<keyword evidence="2" id="KW-1185">Reference proteome</keyword>
<gene>
    <name evidence="1" type="ORF">BJ971_006725</name>
</gene>
<comment type="caution">
    <text evidence="1">The sequence shown here is derived from an EMBL/GenBank/DDBJ whole genome shotgun (WGS) entry which is preliminary data.</text>
</comment>
<dbReference type="SUPFAM" id="SSF48371">
    <property type="entry name" value="ARM repeat"/>
    <property type="match status" value="1"/>
</dbReference>
<dbReference type="RefSeq" id="WP_184997266.1">
    <property type="nucleotide sequence ID" value="NZ_BOMK01000051.1"/>
</dbReference>
<proteinExistence type="predicted"/>
<evidence type="ECO:0000313" key="1">
    <source>
        <dbReference type="EMBL" id="MBB4766169.1"/>
    </source>
</evidence>
<protein>
    <submittedName>
        <fullName evidence="1">HEAT repeat protein</fullName>
    </submittedName>
</protein>
<organism evidence="1 2">
    <name type="scientific">Actinoplanes digitatis</name>
    <dbReference type="NCBI Taxonomy" id="1868"/>
    <lineage>
        <taxon>Bacteria</taxon>
        <taxon>Bacillati</taxon>
        <taxon>Actinomycetota</taxon>
        <taxon>Actinomycetes</taxon>
        <taxon>Micromonosporales</taxon>
        <taxon>Micromonosporaceae</taxon>
        <taxon>Actinoplanes</taxon>
    </lineage>
</organism>
<dbReference type="EMBL" id="JACHNH010000001">
    <property type="protein sequence ID" value="MBB4766169.1"/>
    <property type="molecule type" value="Genomic_DNA"/>
</dbReference>
<name>A0A7W7I4D3_9ACTN</name>
<dbReference type="AlphaFoldDB" id="A0A7W7I4D3"/>
<sequence length="338" mass="35477">MPFLIELLADPATSERDEILGLLTSLAIGYDESWLPDPFPVASYRRRAVGGGQVLRAAPAPTGDEDDGRYRYWESLDEQDQDRMFAHVELSVYDAVRAGVPLYCALLADEDPSVRLAAAYALAWFGEDALAVGGPLASAAGDARAEIAATALVALGLVGTGDPAAERVVRAALADDRDLVRWGAAVAHARLRGPAADPAAAAELLSWAGGDGPTRREVPFLDGDVSGLAGLALRQVGDAYAGAGFDALLARIPAVSGPEALPIVGEALRRAFPDGRLAPGVRFADLDGRQQRLLRALADSPGTWGWGGAPVFGNFMGMVLGYGLPFNPEGMRTFVDGR</sequence>
<dbReference type="InterPro" id="IPR016024">
    <property type="entry name" value="ARM-type_fold"/>
</dbReference>
<dbReference type="InterPro" id="IPR011989">
    <property type="entry name" value="ARM-like"/>
</dbReference>
<dbReference type="Proteomes" id="UP000578112">
    <property type="component" value="Unassembled WGS sequence"/>
</dbReference>
<accession>A0A7W7I4D3</accession>
<dbReference type="Gene3D" id="1.25.10.10">
    <property type="entry name" value="Leucine-rich Repeat Variant"/>
    <property type="match status" value="1"/>
</dbReference>
<reference evidence="1 2" key="1">
    <citation type="submission" date="2020-08" db="EMBL/GenBank/DDBJ databases">
        <title>Sequencing the genomes of 1000 actinobacteria strains.</title>
        <authorList>
            <person name="Klenk H.-P."/>
        </authorList>
    </citation>
    <scope>NUCLEOTIDE SEQUENCE [LARGE SCALE GENOMIC DNA]</scope>
    <source>
        <strain evidence="1 2">DSM 43149</strain>
    </source>
</reference>
<evidence type="ECO:0000313" key="2">
    <source>
        <dbReference type="Proteomes" id="UP000578112"/>
    </source>
</evidence>